<dbReference type="EMBL" id="MQUR01000013">
    <property type="protein sequence ID" value="OLZ70164.1"/>
    <property type="molecule type" value="Genomic_DNA"/>
</dbReference>
<dbReference type="PANTHER" id="PTHR34293:SF1">
    <property type="entry name" value="HTH-TYPE TRANSCRIPTIONAL REGULATOR TRMBL2"/>
    <property type="match status" value="1"/>
</dbReference>
<proteinExistence type="predicted"/>
<dbReference type="InterPro" id="IPR051797">
    <property type="entry name" value="TrmB-like"/>
</dbReference>
<sequence length="294" mass="32294">MNTLVALGMATADGAEVYRPVAPSTVVARLVERRLKALHEEMRHVSETRDLLESLLREQEFENAGPYGDTQTDAPLIERLEGLLKVREKLDELSFFCRTELLATQPGGPMTKDNIAAARPLTEQLLRRGVAMRTIVESGAVADLATAAYLQELTAKGVRIRVVERTAERLLIFDRQTALAPIDPNDSTLGAVAVREPGLVGGMISLFDRIWAESRELDEVVGSPAEGEGPEGGLSELERQILATMQMVDKDEIGAREVGVSVRTYRKYVAALMGRLDAANRFQAALLARDRGWI</sequence>
<comment type="caution">
    <text evidence="2">The sequence shown here is derived from an EMBL/GenBank/DDBJ whole genome shotgun (WGS) entry which is preliminary data.</text>
</comment>
<organism evidence="2 3">
    <name type="scientific">Streptomyces amritsarensis</name>
    <dbReference type="NCBI Taxonomy" id="681158"/>
    <lineage>
        <taxon>Bacteria</taxon>
        <taxon>Bacillati</taxon>
        <taxon>Actinomycetota</taxon>
        <taxon>Actinomycetes</taxon>
        <taxon>Kitasatosporales</taxon>
        <taxon>Streptomycetaceae</taxon>
        <taxon>Streptomyces</taxon>
    </lineage>
</organism>
<dbReference type="PANTHER" id="PTHR34293">
    <property type="entry name" value="HTH-TYPE TRANSCRIPTIONAL REGULATOR TRMBL2"/>
    <property type="match status" value="1"/>
</dbReference>
<dbReference type="RefSeq" id="WP_076043664.1">
    <property type="nucleotide sequence ID" value="NZ_MQUR01000013.1"/>
</dbReference>
<reference evidence="2 3" key="1">
    <citation type="submission" date="2016-01" db="EMBL/GenBank/DDBJ databases">
        <title>Streptomyces amritsarensis strain MTCC 11845 genome sequencing and assembly.</title>
        <authorList>
            <person name="Sharma D."/>
            <person name="Nair G.R."/>
            <person name="Kaur G."/>
            <person name="Manhas R.K."/>
            <person name="Mayilraj S."/>
        </authorList>
    </citation>
    <scope>NUCLEOTIDE SEQUENCE [LARGE SCALE GENOMIC DNA]</scope>
    <source>
        <strain evidence="2 3">MTCC 11845</strain>
    </source>
</reference>
<dbReference type="InterPro" id="IPR016032">
    <property type="entry name" value="Sig_transdc_resp-reg_C-effctor"/>
</dbReference>
<evidence type="ECO:0000259" key="1">
    <source>
        <dbReference type="SMART" id="SM00421"/>
    </source>
</evidence>
<dbReference type="Proteomes" id="UP000187151">
    <property type="component" value="Unassembled WGS sequence"/>
</dbReference>
<evidence type="ECO:0000313" key="2">
    <source>
        <dbReference type="EMBL" id="OLZ70164.1"/>
    </source>
</evidence>
<dbReference type="SUPFAM" id="SSF46894">
    <property type="entry name" value="C-terminal effector domain of the bipartite response regulators"/>
    <property type="match status" value="1"/>
</dbReference>
<accession>A0ABX3G9U8</accession>
<name>A0ABX3G9U8_9ACTN</name>
<gene>
    <name evidence="2" type="ORF">AVW11_08385</name>
</gene>
<feature type="domain" description="HTH luxR-type" evidence="1">
    <location>
        <begin position="231"/>
        <end position="288"/>
    </location>
</feature>
<keyword evidence="3" id="KW-1185">Reference proteome</keyword>
<evidence type="ECO:0000313" key="3">
    <source>
        <dbReference type="Proteomes" id="UP000187151"/>
    </source>
</evidence>
<dbReference type="Gene3D" id="1.10.10.10">
    <property type="entry name" value="Winged helix-like DNA-binding domain superfamily/Winged helix DNA-binding domain"/>
    <property type="match status" value="1"/>
</dbReference>
<dbReference type="InterPro" id="IPR036388">
    <property type="entry name" value="WH-like_DNA-bd_sf"/>
</dbReference>
<dbReference type="SMART" id="SM00421">
    <property type="entry name" value="HTH_LUXR"/>
    <property type="match status" value="1"/>
</dbReference>
<protein>
    <recommendedName>
        <fullName evidence="1">HTH luxR-type domain-containing protein</fullName>
    </recommendedName>
</protein>
<dbReference type="InterPro" id="IPR000792">
    <property type="entry name" value="Tscrpt_reg_LuxR_C"/>
</dbReference>